<keyword evidence="4" id="KW-0812">Transmembrane</keyword>
<dbReference type="FunFam" id="2.10.25.10:FF:000038">
    <property type="entry name" value="Fibrillin 2"/>
    <property type="match status" value="1"/>
</dbReference>
<evidence type="ECO:0000256" key="3">
    <source>
        <dbReference type="ARBA" id="ARBA00022536"/>
    </source>
</evidence>
<dbReference type="GO" id="GO:0050436">
    <property type="term" value="F:microfibril binding"/>
    <property type="evidence" value="ECO:0007669"/>
    <property type="project" value="TreeGrafter"/>
</dbReference>
<dbReference type="Gene3D" id="2.10.25.10">
    <property type="entry name" value="Laminin"/>
    <property type="match status" value="4"/>
</dbReference>
<keyword evidence="6" id="KW-0677">Repeat</keyword>
<dbReference type="GO" id="GO:0005886">
    <property type="term" value="C:plasma membrane"/>
    <property type="evidence" value="ECO:0007669"/>
    <property type="project" value="UniProtKB-SubCell"/>
</dbReference>
<evidence type="ECO:0000256" key="7">
    <source>
        <dbReference type="ARBA" id="ARBA00022837"/>
    </source>
</evidence>
<evidence type="ECO:0000256" key="6">
    <source>
        <dbReference type="ARBA" id="ARBA00022737"/>
    </source>
</evidence>
<dbReference type="InterPro" id="IPR001881">
    <property type="entry name" value="EGF-like_Ca-bd_dom"/>
</dbReference>
<dbReference type="PANTHER" id="PTHR24034:SF140">
    <property type="entry name" value="LATENT-TRANSFORMING GROWTH FACTOR BETA-BINDING PROTEIN 1"/>
    <property type="match status" value="1"/>
</dbReference>
<keyword evidence="2" id="KW-1003">Cell membrane</keyword>
<dbReference type="PROSITE" id="PS00010">
    <property type="entry name" value="ASX_HYDROXYL"/>
    <property type="match status" value="3"/>
</dbReference>
<comment type="subcellular location">
    <subcellularLocation>
        <location evidence="1">Cell membrane</location>
        <topology evidence="1">Multi-pass membrane protein</topology>
    </subcellularLocation>
</comment>
<keyword evidence="9" id="KW-0472">Membrane</keyword>
<dbReference type="KEGG" id="pcoo:112852321"/>
<keyword evidence="10" id="KW-1015">Disulfide bond</keyword>
<dbReference type="PROSITE" id="PS50026">
    <property type="entry name" value="EGF_3"/>
    <property type="match status" value="3"/>
</dbReference>
<dbReference type="AlphaFoldDB" id="A0A6P6H863"/>
<dbReference type="GO" id="GO:0005509">
    <property type="term" value="F:calcium ion binding"/>
    <property type="evidence" value="ECO:0007669"/>
    <property type="project" value="InterPro"/>
</dbReference>
<dbReference type="InterPro" id="IPR050751">
    <property type="entry name" value="ECM_structural_protein"/>
</dbReference>
<dbReference type="SMART" id="SM00179">
    <property type="entry name" value="EGF_CA"/>
    <property type="match status" value="3"/>
</dbReference>
<evidence type="ECO:0000256" key="5">
    <source>
        <dbReference type="ARBA" id="ARBA00022729"/>
    </source>
</evidence>
<dbReference type="SMART" id="SM00181">
    <property type="entry name" value="EGF"/>
    <property type="match status" value="4"/>
</dbReference>
<keyword evidence="5" id="KW-0732">Signal</keyword>
<dbReference type="PRINTS" id="PR01278">
    <property type="entry name" value="CD97PROTEIN"/>
</dbReference>
<reference evidence="15" key="1">
    <citation type="submission" date="2025-08" db="UniProtKB">
        <authorList>
            <consortium name="RefSeq"/>
        </authorList>
    </citation>
    <scope>IDENTIFICATION</scope>
    <source>
        <tissue evidence="15">Blood</tissue>
    </source>
</reference>
<evidence type="ECO:0000259" key="13">
    <source>
        <dbReference type="PROSITE" id="PS50026"/>
    </source>
</evidence>
<dbReference type="GO" id="GO:0004930">
    <property type="term" value="F:G protein-coupled receptor activity"/>
    <property type="evidence" value="ECO:0007669"/>
    <property type="project" value="InterPro"/>
</dbReference>
<sequence length="285" mass="30644">MSCEGHQDSKGYAGSEIHPGEVRTKAIAGCHDRSWSGTQHFPCTRLPGRPTLDLSKSSGWDSGLLVLLLLTLGPVQKLSASAPTDCAQWCPPKSSCVNATACRCSPGFTSSSGDVFTNRLESCDDINECGPPPRVSCGKFAHCLNTEGSYHCTCGPGYELASGAKTFRSESENTCQDVDKCQRKPRLCKGRSICINTQGNYTCRCPPGLELNLSDPNVCSDVNECTSGQNPCHNTTHCLNNIGSYECRCRPGWKPIPGSPNGPNNTVCEGPELRCHILETHTQNS</sequence>
<keyword evidence="7" id="KW-0106">Calcium</keyword>
<dbReference type="InterPro" id="IPR003056">
    <property type="entry name" value="GPCR_2_ADGRE2_ADGRE5"/>
</dbReference>
<feature type="domain" description="EGF-like" evidence="13">
    <location>
        <begin position="125"/>
        <end position="164"/>
    </location>
</feature>
<protein>
    <submittedName>
        <fullName evidence="15">Adhesion G protein-coupled receptor E2-like</fullName>
    </submittedName>
</protein>
<dbReference type="SUPFAM" id="SSF57196">
    <property type="entry name" value="EGF/Laminin"/>
    <property type="match status" value="3"/>
</dbReference>
<evidence type="ECO:0000256" key="9">
    <source>
        <dbReference type="ARBA" id="ARBA00023136"/>
    </source>
</evidence>
<dbReference type="PROSITE" id="PS01187">
    <property type="entry name" value="EGF_CA"/>
    <property type="match status" value="1"/>
</dbReference>
<keyword evidence="14" id="KW-1185">Reference proteome</keyword>
<gene>
    <name evidence="15" type="primary">LOC112852321</name>
</gene>
<evidence type="ECO:0000313" key="14">
    <source>
        <dbReference type="Proteomes" id="UP000515131"/>
    </source>
</evidence>
<proteinExistence type="predicted"/>
<dbReference type="CDD" id="cd00054">
    <property type="entry name" value="EGF_CA"/>
    <property type="match status" value="3"/>
</dbReference>
<name>A0A6P6H863_PUMCO</name>
<dbReference type="InterPro" id="IPR000152">
    <property type="entry name" value="EGF-type_Asp/Asn_hydroxyl_site"/>
</dbReference>
<evidence type="ECO:0000256" key="8">
    <source>
        <dbReference type="ARBA" id="ARBA00022989"/>
    </source>
</evidence>
<dbReference type="FunFam" id="2.10.25.10:FF:000216">
    <property type="entry name" value="Adhesion G protein-coupled receptor E2"/>
    <property type="match status" value="1"/>
</dbReference>
<evidence type="ECO:0000256" key="12">
    <source>
        <dbReference type="PROSITE-ProRule" id="PRU00076"/>
    </source>
</evidence>
<evidence type="ECO:0000256" key="11">
    <source>
        <dbReference type="ARBA" id="ARBA00023180"/>
    </source>
</evidence>
<dbReference type="GeneID" id="112852321"/>
<evidence type="ECO:0000313" key="15">
    <source>
        <dbReference type="RefSeq" id="XP_025771596.1"/>
    </source>
</evidence>
<evidence type="ECO:0000256" key="1">
    <source>
        <dbReference type="ARBA" id="ARBA00004651"/>
    </source>
</evidence>
<dbReference type="FunFam" id="2.10.25.10:FF:000177">
    <property type="entry name" value="Adhesion G protein-coupled receptor E2"/>
    <property type="match status" value="1"/>
</dbReference>
<dbReference type="InterPro" id="IPR000742">
    <property type="entry name" value="EGF"/>
</dbReference>
<dbReference type="RefSeq" id="XP_025771596.1">
    <property type="nucleotide sequence ID" value="XM_025915811.1"/>
</dbReference>
<keyword evidence="11" id="KW-0325">Glycoprotein</keyword>
<evidence type="ECO:0000256" key="10">
    <source>
        <dbReference type="ARBA" id="ARBA00023157"/>
    </source>
</evidence>
<comment type="caution">
    <text evidence="12">Lacks conserved residue(s) required for the propagation of feature annotation.</text>
</comment>
<evidence type="ECO:0000256" key="2">
    <source>
        <dbReference type="ARBA" id="ARBA00022475"/>
    </source>
</evidence>
<keyword evidence="3 12" id="KW-0245">EGF-like domain</keyword>
<dbReference type="PANTHER" id="PTHR24034">
    <property type="entry name" value="EGF-LIKE DOMAIN-CONTAINING PROTEIN"/>
    <property type="match status" value="1"/>
</dbReference>
<feature type="domain" description="EGF-like" evidence="13">
    <location>
        <begin position="221"/>
        <end position="259"/>
    </location>
</feature>
<organism evidence="14 15">
    <name type="scientific">Puma concolor</name>
    <name type="common">Mountain lion</name>
    <name type="synonym">Felis concolor</name>
    <dbReference type="NCBI Taxonomy" id="9696"/>
    <lineage>
        <taxon>Eukaryota</taxon>
        <taxon>Metazoa</taxon>
        <taxon>Chordata</taxon>
        <taxon>Craniata</taxon>
        <taxon>Vertebrata</taxon>
        <taxon>Euteleostomi</taxon>
        <taxon>Mammalia</taxon>
        <taxon>Eutheria</taxon>
        <taxon>Laurasiatheria</taxon>
        <taxon>Carnivora</taxon>
        <taxon>Feliformia</taxon>
        <taxon>Felidae</taxon>
        <taxon>Felinae</taxon>
        <taxon>Puma</taxon>
    </lineage>
</organism>
<dbReference type="FunFam" id="2.10.25.10:FF:000422">
    <property type="entry name" value="Adhesion G protein-coupled receptor E2"/>
    <property type="match status" value="1"/>
</dbReference>
<dbReference type="Pfam" id="PF07645">
    <property type="entry name" value="EGF_CA"/>
    <property type="match status" value="3"/>
</dbReference>
<dbReference type="InterPro" id="IPR018097">
    <property type="entry name" value="EGF_Ca-bd_CS"/>
</dbReference>
<evidence type="ECO:0000256" key="4">
    <source>
        <dbReference type="ARBA" id="ARBA00022692"/>
    </source>
</evidence>
<accession>A0A6P6H863</accession>
<dbReference type="Proteomes" id="UP000515131">
    <property type="component" value="Unplaced"/>
</dbReference>
<dbReference type="InterPro" id="IPR049883">
    <property type="entry name" value="NOTCH1_EGF-like"/>
</dbReference>
<feature type="domain" description="EGF-like" evidence="13">
    <location>
        <begin position="177"/>
        <end position="215"/>
    </location>
</feature>
<keyword evidence="8" id="KW-1133">Transmembrane helix</keyword>